<organism evidence="2 3">
    <name type="scientific">Streptomyces turgidiscabies (strain Car8)</name>
    <dbReference type="NCBI Taxonomy" id="698760"/>
    <lineage>
        <taxon>Bacteria</taxon>
        <taxon>Bacillati</taxon>
        <taxon>Actinomycetota</taxon>
        <taxon>Actinomycetes</taxon>
        <taxon>Kitasatosporales</taxon>
        <taxon>Streptomycetaceae</taxon>
        <taxon>Streptomyces</taxon>
    </lineage>
</organism>
<feature type="compositionally biased region" description="Low complexity" evidence="1">
    <location>
        <begin position="8"/>
        <end position="27"/>
    </location>
</feature>
<comment type="caution">
    <text evidence="2">The sequence shown here is derived from an EMBL/GenBank/DDBJ whole genome shotgun (WGS) entry which is preliminary data.</text>
</comment>
<dbReference type="Proteomes" id="UP000010931">
    <property type="component" value="Unassembled WGS sequence"/>
</dbReference>
<dbReference type="AlphaFoldDB" id="L7FDX5"/>
<accession>L7FDX5</accession>
<feature type="non-terminal residue" evidence="2">
    <location>
        <position position="105"/>
    </location>
</feature>
<evidence type="ECO:0000313" key="2">
    <source>
        <dbReference type="EMBL" id="ELP68875.1"/>
    </source>
</evidence>
<evidence type="ECO:0000313" key="3">
    <source>
        <dbReference type="Proteomes" id="UP000010931"/>
    </source>
</evidence>
<proteinExistence type="predicted"/>
<sequence>MMSVIRDSVSASASAPDPVLASPSPDSLGRIGYGLLLDTLAECGQEEYTGALRAAGSPGGVFHFRRGLVVGAESPGAPGPEALLLRSRRISGEEWAELVREAGGA</sequence>
<dbReference type="STRING" id="85558.T45_01681"/>
<dbReference type="EMBL" id="AEJB01000195">
    <property type="protein sequence ID" value="ELP68875.1"/>
    <property type="molecule type" value="Genomic_DNA"/>
</dbReference>
<evidence type="ECO:0000256" key="1">
    <source>
        <dbReference type="SAM" id="MobiDB-lite"/>
    </source>
</evidence>
<reference evidence="2 3" key="1">
    <citation type="journal article" date="2011" name="Plasmid">
        <title>Streptomyces turgidiscabies Car8 contains a modular pathogenicity island that shares virulence genes with other actinobacterial plant pathogens.</title>
        <authorList>
            <person name="Huguet-Tapia J.C."/>
            <person name="Badger J.H."/>
            <person name="Loria R."/>
            <person name="Pettis G.S."/>
        </authorList>
    </citation>
    <scope>NUCLEOTIDE SEQUENCE [LARGE SCALE GENOMIC DNA]</scope>
    <source>
        <strain evidence="2 3">Car8</strain>
    </source>
</reference>
<keyword evidence="3" id="KW-1185">Reference proteome</keyword>
<feature type="region of interest" description="Disordered" evidence="1">
    <location>
        <begin position="1"/>
        <end position="27"/>
    </location>
</feature>
<name>L7FDX5_STRT8</name>
<protein>
    <submittedName>
        <fullName evidence="2">Uncharacterized protein</fullName>
    </submittedName>
</protein>
<gene>
    <name evidence="2" type="ORF">STRTUCAR8_07153</name>
</gene>